<dbReference type="Gene3D" id="3.20.80.10">
    <property type="entry name" value="Regulatory factor, effector binding domain"/>
    <property type="match status" value="1"/>
</dbReference>
<dbReference type="SUPFAM" id="SSF46955">
    <property type="entry name" value="Putative DNA-binding domain"/>
    <property type="match status" value="1"/>
</dbReference>
<sequence>MTPTPLMTIGAFAQAARLSPKALRLYDDLGLLRPAQVDAGSGYRRYDPAQLEDARLIGLLRRADLPLTDIQALLGAPAPDRPAALRAHLARLDRLHRERRDLTLYLIARLQGETPMTLPPVQTRFQPEQSVAALTRHVFVADLPGAIQSGMQALIDLVNAQGGMFGGAPFVIYHGDVNADSDGPIEICVPYRGPLTPGGDVTLRVEPAHHEAFLALTREQFEFPAILVAYDATCAAAAAHGTCTLRPREVYAYDWDGAAPGDPVGDVAWPYEPVMVPS</sequence>
<dbReference type="SMART" id="SM00422">
    <property type="entry name" value="HTH_MERR"/>
    <property type="match status" value="1"/>
</dbReference>
<evidence type="ECO:0000259" key="2">
    <source>
        <dbReference type="PROSITE" id="PS50937"/>
    </source>
</evidence>
<dbReference type="InterPro" id="IPR009061">
    <property type="entry name" value="DNA-bd_dom_put_sf"/>
</dbReference>
<protein>
    <submittedName>
        <fullName evidence="3">MerR family transcriptional regulator</fullName>
    </submittedName>
</protein>
<dbReference type="PANTHER" id="PTHR30204">
    <property type="entry name" value="REDOX-CYCLING DRUG-SENSING TRANSCRIPTIONAL ACTIVATOR SOXR"/>
    <property type="match status" value="1"/>
</dbReference>
<gene>
    <name evidence="3" type="ORF">GCM10010844_15320</name>
</gene>
<name>A0ABQ2FKU9_9DEIO</name>
<comment type="caution">
    <text evidence="3">The sequence shown here is derived from an EMBL/GenBank/DDBJ whole genome shotgun (WGS) entry which is preliminary data.</text>
</comment>
<evidence type="ECO:0000256" key="1">
    <source>
        <dbReference type="ARBA" id="ARBA00023125"/>
    </source>
</evidence>
<feature type="domain" description="HTH merR-type" evidence="2">
    <location>
        <begin position="6"/>
        <end position="76"/>
    </location>
</feature>
<evidence type="ECO:0000313" key="4">
    <source>
        <dbReference type="Proteomes" id="UP000604341"/>
    </source>
</evidence>
<dbReference type="RefSeq" id="WP_189068389.1">
    <property type="nucleotide sequence ID" value="NZ_BMPE01000002.1"/>
</dbReference>
<dbReference type="PROSITE" id="PS50937">
    <property type="entry name" value="HTH_MERR_2"/>
    <property type="match status" value="1"/>
</dbReference>
<dbReference type="InterPro" id="IPR011256">
    <property type="entry name" value="Reg_factor_effector_dom_sf"/>
</dbReference>
<dbReference type="PROSITE" id="PS00552">
    <property type="entry name" value="HTH_MERR_1"/>
    <property type="match status" value="1"/>
</dbReference>
<proteinExistence type="predicted"/>
<reference evidence="4" key="1">
    <citation type="journal article" date="2019" name="Int. J. Syst. Evol. Microbiol.">
        <title>The Global Catalogue of Microorganisms (GCM) 10K type strain sequencing project: providing services to taxonomists for standard genome sequencing and annotation.</title>
        <authorList>
            <consortium name="The Broad Institute Genomics Platform"/>
            <consortium name="The Broad Institute Genome Sequencing Center for Infectious Disease"/>
            <person name="Wu L."/>
            <person name="Ma J."/>
        </authorList>
    </citation>
    <scope>NUCLEOTIDE SEQUENCE [LARGE SCALE GENOMIC DNA]</scope>
    <source>
        <strain evidence="4">JCM 19173</strain>
    </source>
</reference>
<dbReference type="Pfam" id="PF13411">
    <property type="entry name" value="MerR_1"/>
    <property type="match status" value="1"/>
</dbReference>
<dbReference type="InterPro" id="IPR047057">
    <property type="entry name" value="MerR_fam"/>
</dbReference>
<evidence type="ECO:0000313" key="3">
    <source>
        <dbReference type="EMBL" id="GGK97983.1"/>
    </source>
</evidence>
<keyword evidence="1" id="KW-0238">DNA-binding</keyword>
<dbReference type="EMBL" id="BMPE01000002">
    <property type="protein sequence ID" value="GGK97983.1"/>
    <property type="molecule type" value="Genomic_DNA"/>
</dbReference>
<dbReference type="Proteomes" id="UP000604341">
    <property type="component" value="Unassembled WGS sequence"/>
</dbReference>
<dbReference type="Gene3D" id="1.10.1660.10">
    <property type="match status" value="1"/>
</dbReference>
<keyword evidence="4" id="KW-1185">Reference proteome</keyword>
<accession>A0ABQ2FKU9</accession>
<dbReference type="CDD" id="cd01107">
    <property type="entry name" value="HTH_BmrR"/>
    <property type="match status" value="1"/>
</dbReference>
<dbReference type="InterPro" id="IPR000551">
    <property type="entry name" value="MerR-type_HTH_dom"/>
</dbReference>
<dbReference type="PANTHER" id="PTHR30204:SF97">
    <property type="entry name" value="MERR FAMILY REGULATORY PROTEIN"/>
    <property type="match status" value="1"/>
</dbReference>
<organism evidence="3 4">
    <name type="scientific">Deinococcus radiotolerans</name>
    <dbReference type="NCBI Taxonomy" id="1309407"/>
    <lineage>
        <taxon>Bacteria</taxon>
        <taxon>Thermotogati</taxon>
        <taxon>Deinococcota</taxon>
        <taxon>Deinococci</taxon>
        <taxon>Deinococcales</taxon>
        <taxon>Deinococcaceae</taxon>
        <taxon>Deinococcus</taxon>
    </lineage>
</organism>